<accession>A0AAD0TZ86</accession>
<feature type="domain" description="ABC3 transporter permease C-terminal" evidence="9">
    <location>
        <begin position="241"/>
        <end position="359"/>
    </location>
</feature>
<dbReference type="Pfam" id="PF02687">
    <property type="entry name" value="FtsX"/>
    <property type="match status" value="1"/>
</dbReference>
<dbReference type="PANTHER" id="PTHR30572:SF4">
    <property type="entry name" value="ABC TRANSPORTER PERMEASE YTRF"/>
    <property type="match status" value="1"/>
</dbReference>
<gene>
    <name evidence="11" type="ORF">ACRYA_0567</name>
</gene>
<protein>
    <submittedName>
        <fullName evidence="11">ABC transporter, permease protein</fullName>
    </submittedName>
</protein>
<evidence type="ECO:0000256" key="6">
    <source>
        <dbReference type="ARBA" id="ARBA00038076"/>
    </source>
</evidence>
<evidence type="ECO:0000313" key="11">
    <source>
        <dbReference type="EMBL" id="AYJ79707.1"/>
    </source>
</evidence>
<evidence type="ECO:0000259" key="9">
    <source>
        <dbReference type="Pfam" id="PF02687"/>
    </source>
</evidence>
<comment type="subcellular location">
    <subcellularLocation>
        <location evidence="1">Cell membrane</location>
        <topology evidence="1">Multi-pass membrane protein</topology>
    </subcellularLocation>
</comment>
<keyword evidence="5 8" id="KW-0472">Membrane</keyword>
<organism evidence="11 12">
    <name type="scientific">Aliarcobacter cryaerophilus ATCC 43158</name>
    <dbReference type="NCBI Taxonomy" id="1032070"/>
    <lineage>
        <taxon>Bacteria</taxon>
        <taxon>Pseudomonadati</taxon>
        <taxon>Campylobacterota</taxon>
        <taxon>Epsilonproteobacteria</taxon>
        <taxon>Campylobacterales</taxon>
        <taxon>Arcobacteraceae</taxon>
        <taxon>Aliarcobacter</taxon>
    </lineage>
</organism>
<feature type="transmembrane region" description="Helical" evidence="8">
    <location>
        <begin position="283"/>
        <end position="313"/>
    </location>
</feature>
<dbReference type="EMBL" id="CP032823">
    <property type="protein sequence ID" value="AYJ79707.1"/>
    <property type="molecule type" value="Genomic_DNA"/>
</dbReference>
<evidence type="ECO:0000256" key="1">
    <source>
        <dbReference type="ARBA" id="ARBA00004651"/>
    </source>
</evidence>
<dbReference type="InterPro" id="IPR003838">
    <property type="entry name" value="ABC3_permease_C"/>
</dbReference>
<dbReference type="AlphaFoldDB" id="A0AAD0TZ86"/>
<dbReference type="InterPro" id="IPR050250">
    <property type="entry name" value="Macrolide_Exporter_MacB"/>
</dbReference>
<evidence type="ECO:0000256" key="4">
    <source>
        <dbReference type="ARBA" id="ARBA00022989"/>
    </source>
</evidence>
<feature type="domain" description="MacB-like periplasmic core" evidence="10">
    <location>
        <begin position="24"/>
        <end position="213"/>
    </location>
</feature>
<dbReference type="KEGG" id="acre:ACRYA_0567"/>
<evidence type="ECO:0000256" key="5">
    <source>
        <dbReference type="ARBA" id="ARBA00023136"/>
    </source>
</evidence>
<dbReference type="GO" id="GO:0005886">
    <property type="term" value="C:plasma membrane"/>
    <property type="evidence" value="ECO:0007669"/>
    <property type="project" value="UniProtKB-SubCell"/>
</dbReference>
<keyword evidence="3 8" id="KW-0812">Transmembrane</keyword>
<evidence type="ECO:0000256" key="8">
    <source>
        <dbReference type="SAM" id="Phobius"/>
    </source>
</evidence>
<feature type="transmembrane region" description="Helical" evidence="8">
    <location>
        <begin position="333"/>
        <end position="352"/>
    </location>
</feature>
<feature type="transmembrane region" description="Helical" evidence="8">
    <location>
        <begin position="242"/>
        <end position="263"/>
    </location>
</feature>
<evidence type="ECO:0000256" key="3">
    <source>
        <dbReference type="ARBA" id="ARBA00022692"/>
    </source>
</evidence>
<dbReference type="PANTHER" id="PTHR30572">
    <property type="entry name" value="MEMBRANE COMPONENT OF TRANSPORTER-RELATED"/>
    <property type="match status" value="1"/>
</dbReference>
<name>A0AAD0TZ86_9BACT</name>
<evidence type="ECO:0000256" key="2">
    <source>
        <dbReference type="ARBA" id="ARBA00022475"/>
    </source>
</evidence>
<dbReference type="Proteomes" id="UP000273809">
    <property type="component" value="Chromosome"/>
</dbReference>
<keyword evidence="2" id="KW-1003">Cell membrane</keyword>
<proteinExistence type="inferred from homology"/>
<keyword evidence="7" id="KW-0175">Coiled coil</keyword>
<keyword evidence="4 8" id="KW-1133">Transmembrane helix</keyword>
<comment type="similarity">
    <text evidence="6">Belongs to the ABC-4 integral membrane protein family.</text>
</comment>
<feature type="transmembrane region" description="Helical" evidence="8">
    <location>
        <begin position="25"/>
        <end position="44"/>
    </location>
</feature>
<evidence type="ECO:0000313" key="12">
    <source>
        <dbReference type="Proteomes" id="UP000273809"/>
    </source>
</evidence>
<sequence>MPKLKGESLILHAYKALIANKLKTFLIIISLIFSIVSIFLISSISNGVISMYSSMLKSDGDIIVTQAKISDTFFSNVDINLIKEIESLKNVKEAGAIIVGASPVEKLPIVAIYGASQNRFKNYQLEIGNYPFDNQAIVGESIFKQLENKKEVQIGNKTFKISGVFKSEIGFENGGIVLNIVDAGEIFNKSASIILVNAALNSDIEEIIKEIKTLSKEIDVKSTQNFVDNYNQFKIIKTSSNVISFIAFFLGLLGIVSLMSITVNQRKSEFGIKRALGIKTYKIVYSIIIESFFIGLFSFICAFIFSNIVLFFIKNVKTLQGYVNGEISFDLTIYVFITSILMVIIGSIIPALNAAKTDPVLLIQGNKI</sequence>
<evidence type="ECO:0000256" key="7">
    <source>
        <dbReference type="SAM" id="Coils"/>
    </source>
</evidence>
<evidence type="ECO:0000259" key="10">
    <source>
        <dbReference type="Pfam" id="PF12704"/>
    </source>
</evidence>
<feature type="coiled-coil region" evidence="7">
    <location>
        <begin position="197"/>
        <end position="224"/>
    </location>
</feature>
<dbReference type="InterPro" id="IPR025857">
    <property type="entry name" value="MacB_PCD"/>
</dbReference>
<dbReference type="Pfam" id="PF12704">
    <property type="entry name" value="MacB_PCD"/>
    <property type="match status" value="1"/>
</dbReference>
<dbReference type="GO" id="GO:0022857">
    <property type="term" value="F:transmembrane transporter activity"/>
    <property type="evidence" value="ECO:0007669"/>
    <property type="project" value="TreeGrafter"/>
</dbReference>
<reference evidence="11 12" key="1">
    <citation type="submission" date="2018-10" db="EMBL/GenBank/DDBJ databases">
        <title>Complete genome sequences of Arcobacter cryaerophilus strains ATCC 43158 and ATCC 49615.</title>
        <authorList>
            <person name="Miller W.G."/>
            <person name="Yee E."/>
            <person name="Bono J.L."/>
        </authorList>
    </citation>
    <scope>NUCLEOTIDE SEQUENCE [LARGE SCALE GENOMIC DNA]</scope>
    <source>
        <strain evidence="11 12">ATCC 43158</strain>
    </source>
</reference>